<feature type="domain" description="Ribosomal RNA large subunit methyltransferase K/L-like methyltransferase" evidence="3">
    <location>
        <begin position="162"/>
        <end position="366"/>
    </location>
</feature>
<proteinExistence type="predicted"/>
<dbReference type="Gene3D" id="3.40.50.150">
    <property type="entry name" value="Vaccinia Virus protein VP39"/>
    <property type="match status" value="1"/>
</dbReference>
<accession>A0A9D1IES4</accession>
<dbReference type="InterPro" id="IPR000241">
    <property type="entry name" value="RlmKL-like_Mtase"/>
</dbReference>
<dbReference type="InterPro" id="IPR002052">
    <property type="entry name" value="DNA_methylase_N6_adenine_CS"/>
</dbReference>
<dbReference type="EMBL" id="DVMW01000016">
    <property type="protein sequence ID" value="HIU35326.1"/>
    <property type="molecule type" value="Genomic_DNA"/>
</dbReference>
<dbReference type="Pfam" id="PF22020">
    <property type="entry name" value="RlmL_1st"/>
    <property type="match status" value="1"/>
</dbReference>
<reference evidence="6" key="2">
    <citation type="journal article" date="2021" name="PeerJ">
        <title>Extensive microbial diversity within the chicken gut microbiome revealed by metagenomics and culture.</title>
        <authorList>
            <person name="Gilroy R."/>
            <person name="Ravi A."/>
            <person name="Getino M."/>
            <person name="Pursley I."/>
            <person name="Horton D.L."/>
            <person name="Alikhan N.F."/>
            <person name="Baker D."/>
            <person name="Gharbi K."/>
            <person name="Hall N."/>
            <person name="Watson M."/>
            <person name="Adriaenssens E.M."/>
            <person name="Foster-Nyarko E."/>
            <person name="Jarju S."/>
            <person name="Secka A."/>
            <person name="Antonio M."/>
            <person name="Oren A."/>
            <person name="Chaudhuri R.R."/>
            <person name="La Ragione R."/>
            <person name="Hildebrand F."/>
            <person name="Pallen M.J."/>
        </authorList>
    </citation>
    <scope>NUCLEOTIDE SEQUENCE</scope>
    <source>
        <strain evidence="6">ChiGjej1B1-19959</strain>
    </source>
</reference>
<dbReference type="GO" id="GO:0003723">
    <property type="term" value="F:RNA binding"/>
    <property type="evidence" value="ECO:0007669"/>
    <property type="project" value="InterPro"/>
</dbReference>
<evidence type="ECO:0000313" key="7">
    <source>
        <dbReference type="Proteomes" id="UP000824071"/>
    </source>
</evidence>
<sequence length="371" mass="41184">MRLELCAPCLFGLEGLVADELRALGAEAVAAENGRVRFAGDEAVLARANLLLRTAERVYVVLGRFSARTYDELFEGVRALPLENWIGRDDAFPVAGYTLQSALHSVRDCQAIVKKAAVERLKAKYGLSWFPETGVKKQLRFSLYKDAADLYLDTSGEPLYKRGYRAEAGEAPIRETLAAALCMLSRLRPYHTLYDPMCGSGTILTEGALLAENIAPGLRRRFAAERFAQLSPEAWKAERARALESRRPAPDFAAIGADIDPAMVELARENAKRAGVSGCVRLQTADVKTFCPGTDHGTVVTNPPYGERLQTQTEAAALLRTLGRVFERRHGFSYGVISPEPAFEKLFGRRADKNRKLYNGSILCRYYMYYK</sequence>
<dbReference type="PANTHER" id="PTHR47313">
    <property type="entry name" value="RIBOSOMAL RNA LARGE SUBUNIT METHYLTRANSFERASE K/L"/>
    <property type="match status" value="1"/>
</dbReference>
<protein>
    <submittedName>
        <fullName evidence="6">Class I SAM-dependent RNA methyltransferase</fullName>
    </submittedName>
</protein>
<dbReference type="PANTHER" id="PTHR47313:SF1">
    <property type="entry name" value="RIBOSOMAL RNA LARGE SUBUNIT METHYLTRANSFERASE K_L"/>
    <property type="match status" value="1"/>
</dbReference>
<evidence type="ECO:0000259" key="4">
    <source>
        <dbReference type="Pfam" id="PF02926"/>
    </source>
</evidence>
<evidence type="ECO:0000313" key="6">
    <source>
        <dbReference type="EMBL" id="HIU35326.1"/>
    </source>
</evidence>
<evidence type="ECO:0000259" key="5">
    <source>
        <dbReference type="Pfam" id="PF22020"/>
    </source>
</evidence>
<dbReference type="Pfam" id="PF02926">
    <property type="entry name" value="THUMP"/>
    <property type="match status" value="1"/>
</dbReference>
<feature type="domain" description="RlmL ferredoxin-like" evidence="5">
    <location>
        <begin position="4"/>
        <end position="59"/>
    </location>
</feature>
<dbReference type="AlphaFoldDB" id="A0A9D1IES4"/>
<dbReference type="CDD" id="cd11715">
    <property type="entry name" value="THUMP_AdoMetMT"/>
    <property type="match status" value="1"/>
</dbReference>
<dbReference type="InterPro" id="IPR004114">
    <property type="entry name" value="THUMP_dom"/>
</dbReference>
<organism evidence="6 7">
    <name type="scientific">Candidatus Fimenecus excrementigallinarum</name>
    <dbReference type="NCBI Taxonomy" id="2840816"/>
    <lineage>
        <taxon>Bacteria</taxon>
        <taxon>Bacillati</taxon>
        <taxon>Bacillota</taxon>
        <taxon>Clostridia</taxon>
        <taxon>Candidatus Fimenecus</taxon>
    </lineage>
</organism>
<evidence type="ECO:0000259" key="3">
    <source>
        <dbReference type="Pfam" id="PF01170"/>
    </source>
</evidence>
<dbReference type="SUPFAM" id="SSF53335">
    <property type="entry name" value="S-adenosyl-L-methionine-dependent methyltransferases"/>
    <property type="match status" value="1"/>
</dbReference>
<dbReference type="PROSITE" id="PS00092">
    <property type="entry name" value="N6_MTASE"/>
    <property type="match status" value="1"/>
</dbReference>
<evidence type="ECO:0000256" key="2">
    <source>
        <dbReference type="ARBA" id="ARBA00022679"/>
    </source>
</evidence>
<comment type="caution">
    <text evidence="6">The sequence shown here is derived from an EMBL/GenBank/DDBJ whole genome shotgun (WGS) entry which is preliminary data.</text>
</comment>
<dbReference type="Pfam" id="PF01170">
    <property type="entry name" value="UPF0020"/>
    <property type="match status" value="1"/>
</dbReference>
<dbReference type="Proteomes" id="UP000824071">
    <property type="component" value="Unassembled WGS sequence"/>
</dbReference>
<dbReference type="Gene3D" id="3.30.2130.30">
    <property type="match status" value="1"/>
</dbReference>
<dbReference type="InterPro" id="IPR029063">
    <property type="entry name" value="SAM-dependent_MTases_sf"/>
</dbReference>
<reference evidence="6" key="1">
    <citation type="submission" date="2020-10" db="EMBL/GenBank/DDBJ databases">
        <authorList>
            <person name="Gilroy R."/>
        </authorList>
    </citation>
    <scope>NUCLEOTIDE SEQUENCE</scope>
    <source>
        <strain evidence="6">ChiGjej1B1-19959</strain>
    </source>
</reference>
<name>A0A9D1IES4_9FIRM</name>
<feature type="domain" description="THUMP" evidence="4">
    <location>
        <begin position="67"/>
        <end position="153"/>
    </location>
</feature>
<evidence type="ECO:0000256" key="1">
    <source>
        <dbReference type="ARBA" id="ARBA00022603"/>
    </source>
</evidence>
<dbReference type="GO" id="GO:0070043">
    <property type="term" value="F:rRNA (guanine-N7-)-methyltransferase activity"/>
    <property type="evidence" value="ECO:0007669"/>
    <property type="project" value="TreeGrafter"/>
</dbReference>
<gene>
    <name evidence="6" type="ORF">IAC53_01790</name>
</gene>
<keyword evidence="1 6" id="KW-0489">Methyltransferase</keyword>
<dbReference type="InterPro" id="IPR054170">
    <property type="entry name" value="RlmL_1st"/>
</dbReference>
<keyword evidence="2" id="KW-0808">Transferase</keyword>
<dbReference type="GO" id="GO:0008990">
    <property type="term" value="F:rRNA (guanine-N2-)-methyltransferase activity"/>
    <property type="evidence" value="ECO:0007669"/>
    <property type="project" value="TreeGrafter"/>
</dbReference>